<evidence type="ECO:0000313" key="1">
    <source>
        <dbReference type="EMBL" id="MCM2535179.1"/>
    </source>
</evidence>
<reference evidence="1 2" key="1">
    <citation type="submission" date="2022-06" db="EMBL/GenBank/DDBJ databases">
        <authorList>
            <person name="Jeon C.O."/>
        </authorList>
    </citation>
    <scope>NUCLEOTIDE SEQUENCE [LARGE SCALE GENOMIC DNA]</scope>
    <source>
        <strain evidence="1 2">KCTC 13943</strain>
    </source>
</reference>
<gene>
    <name evidence="1" type="ORF">NDK43_26060</name>
</gene>
<organism evidence="1 2">
    <name type="scientific">Neobacillus pocheonensis</name>
    <dbReference type="NCBI Taxonomy" id="363869"/>
    <lineage>
        <taxon>Bacteria</taxon>
        <taxon>Bacillati</taxon>
        <taxon>Bacillota</taxon>
        <taxon>Bacilli</taxon>
        <taxon>Bacillales</taxon>
        <taxon>Bacillaceae</taxon>
        <taxon>Neobacillus</taxon>
    </lineage>
</organism>
<name>A0ABT0WI62_9BACI</name>
<accession>A0ABT0WI62</accession>
<dbReference type="Proteomes" id="UP001523262">
    <property type="component" value="Unassembled WGS sequence"/>
</dbReference>
<proteinExistence type="predicted"/>
<comment type="caution">
    <text evidence="1">The sequence shown here is derived from an EMBL/GenBank/DDBJ whole genome shotgun (WGS) entry which is preliminary data.</text>
</comment>
<evidence type="ECO:0000313" key="2">
    <source>
        <dbReference type="Proteomes" id="UP001523262"/>
    </source>
</evidence>
<keyword evidence="2" id="KW-1185">Reference proteome</keyword>
<protein>
    <submittedName>
        <fullName evidence="1">Uncharacterized protein</fullName>
    </submittedName>
</protein>
<dbReference type="EMBL" id="JAMQCR010000002">
    <property type="protein sequence ID" value="MCM2535179.1"/>
    <property type="molecule type" value="Genomic_DNA"/>
</dbReference>
<sequence>MSLYEKLPSDFLIQFYNEVKKMISKGIVSKKMYYELGLMIAAASKRGIQLDKPKDFEQNIVPELLLELNN</sequence>